<sequence length="103" mass="11757">MNKNIINLDVVDRQLTTSDGEKLYVIFDIEENGEHYLVLTDYDAIIFAKEQDQNLIEVTDEGEIDILVDLTMEFAENNFVLDKDGKSDLMKKLIGNDQGENEA</sequence>
<dbReference type="RefSeq" id="WP_012855410.1">
    <property type="nucleotide sequence ID" value="NZ_CP009677.1"/>
</dbReference>
<evidence type="ECO:0000313" key="2">
    <source>
        <dbReference type="Proteomes" id="UP000029712"/>
    </source>
</evidence>
<dbReference type="GeneID" id="89679175"/>
<organism evidence="1 2">
    <name type="scientific">Metamycoplasma hominis</name>
    <name type="common">Mycoplasma hominis</name>
    <dbReference type="NCBI Taxonomy" id="2098"/>
    <lineage>
        <taxon>Bacteria</taxon>
        <taxon>Bacillati</taxon>
        <taxon>Mycoplasmatota</taxon>
        <taxon>Mycoplasmoidales</taxon>
        <taxon>Metamycoplasmataceae</taxon>
        <taxon>Metamycoplasma</taxon>
    </lineage>
</organism>
<proteinExistence type="predicted"/>
<evidence type="ECO:0000313" key="1">
    <source>
        <dbReference type="EMBL" id="AYN65258.1"/>
    </source>
</evidence>
<dbReference type="AlphaFoldDB" id="A0A2K9YSL0"/>
<name>A0A2K9YSL0_METHO</name>
<gene>
    <name evidence="1" type="ORF">KN71_000835</name>
</gene>
<protein>
    <submittedName>
        <fullName evidence="1">Uncharacterized protein</fullName>
    </submittedName>
</protein>
<dbReference type="OMA" id="LYVIFDI"/>
<accession>A0A2K9YSL0</accession>
<dbReference type="EMBL" id="CP033021">
    <property type="protein sequence ID" value="AYN65258.1"/>
    <property type="molecule type" value="Genomic_DNA"/>
</dbReference>
<reference evidence="1 2" key="1">
    <citation type="submission" date="2014-08" db="EMBL/GenBank/DDBJ databases">
        <authorList>
            <person name="Kuleshov K."/>
            <person name="Dedkov V."/>
            <person name="Markelov M."/>
            <person name="Pimkina E."/>
        </authorList>
    </citation>
    <scope>NUCLEOTIDE SEQUENCE [LARGE SCALE GENOMIC DNA]</scope>
    <source>
        <strain evidence="2">TOA</strain>
    </source>
</reference>
<dbReference type="OrthoDB" id="398862at2"/>
<dbReference type="Proteomes" id="UP000029712">
    <property type="component" value="Chromosome"/>
</dbReference>
<reference evidence="1 2" key="2">
    <citation type="submission" date="2018-10" db="EMBL/GenBank/DDBJ databases">
        <title>Detection and isolation of Mycoplasma hominis as a predominant microorganism from pelvic cavity of patient with salpingitis and tubo-ovarian abscess.</title>
        <authorList>
            <person name="Guschin A.E."/>
            <person name="Khayrullina G.A."/>
            <person name="Rakovskaya I.V."/>
            <person name="Shelenkov A.A."/>
            <person name="Shagin D.A."/>
        </authorList>
    </citation>
    <scope>NUCLEOTIDE SEQUENCE [LARGE SCALE GENOMIC DNA]</scope>
    <source>
        <strain evidence="2">TOA</strain>
    </source>
</reference>